<dbReference type="PROSITE" id="PS50054">
    <property type="entry name" value="TYR_PHOSPHATASE_DUAL"/>
    <property type="match status" value="1"/>
</dbReference>
<feature type="domain" description="Tyrosine specific protein phosphatases" evidence="7">
    <location>
        <begin position="170"/>
        <end position="224"/>
    </location>
</feature>
<evidence type="ECO:0000313" key="8">
    <source>
        <dbReference type="EMBL" id="KAK4519519.1"/>
    </source>
</evidence>
<feature type="region of interest" description="Disordered" evidence="5">
    <location>
        <begin position="263"/>
        <end position="282"/>
    </location>
</feature>
<evidence type="ECO:0000256" key="3">
    <source>
        <dbReference type="ARBA" id="ARBA00022801"/>
    </source>
</evidence>
<dbReference type="InterPro" id="IPR000340">
    <property type="entry name" value="Dual-sp_phosphatase_cat-dom"/>
</dbReference>
<feature type="domain" description="Tyrosine-protein phosphatase" evidence="6">
    <location>
        <begin position="63"/>
        <end position="249"/>
    </location>
</feature>
<dbReference type="InterPro" id="IPR029021">
    <property type="entry name" value="Prot-tyrosine_phosphatase-like"/>
</dbReference>
<dbReference type="SUPFAM" id="SSF52799">
    <property type="entry name" value="(Phosphotyrosine protein) phosphatases II"/>
    <property type="match status" value="1"/>
</dbReference>
<protein>
    <recommendedName>
        <fullName evidence="2">protein-tyrosine-phosphatase</fullName>
        <ecNumber evidence="2">3.1.3.48</ecNumber>
    </recommendedName>
</protein>
<dbReference type="Pfam" id="PF00782">
    <property type="entry name" value="DSPc"/>
    <property type="match status" value="1"/>
</dbReference>
<dbReference type="InterPro" id="IPR016130">
    <property type="entry name" value="Tyr_Pase_AS"/>
</dbReference>
<dbReference type="EC" id="3.1.3.48" evidence="2"/>
<dbReference type="PANTHER" id="PTHR10159:SF519">
    <property type="entry name" value="DUAL SPECIFICITY PROTEIN PHOSPHATASE MPK3"/>
    <property type="match status" value="1"/>
</dbReference>
<reference evidence="8 9" key="1">
    <citation type="submission" date="2022-11" db="EMBL/GenBank/DDBJ databases">
        <title>Mucor velutinosus strain NIH1002 WGS.</title>
        <authorList>
            <person name="Subramanian P."/>
            <person name="Mullikin J.C."/>
            <person name="Segre J.A."/>
            <person name="Zelazny A.M."/>
        </authorList>
    </citation>
    <scope>NUCLEOTIDE SEQUENCE [LARGE SCALE GENOMIC DNA]</scope>
    <source>
        <strain evidence="8 9">NIH1002</strain>
    </source>
</reference>
<dbReference type="GO" id="GO:0017017">
    <property type="term" value="F:MAP kinase tyrosine/serine/threonine phosphatase activity"/>
    <property type="evidence" value="ECO:0007669"/>
    <property type="project" value="TreeGrafter"/>
</dbReference>
<dbReference type="InterPro" id="IPR000387">
    <property type="entry name" value="Tyr_Pase_dom"/>
</dbReference>
<keyword evidence="3" id="KW-0378">Hydrolase</keyword>
<comment type="caution">
    <text evidence="8">The sequence shown here is derived from an EMBL/GenBank/DDBJ whole genome shotgun (WGS) entry which is preliminary data.</text>
</comment>
<dbReference type="RefSeq" id="XP_064686185.1">
    <property type="nucleotide sequence ID" value="XM_064828983.1"/>
</dbReference>
<dbReference type="GO" id="GO:0008330">
    <property type="term" value="F:protein tyrosine/threonine phosphatase activity"/>
    <property type="evidence" value="ECO:0007669"/>
    <property type="project" value="TreeGrafter"/>
</dbReference>
<evidence type="ECO:0000259" key="7">
    <source>
        <dbReference type="PROSITE" id="PS50056"/>
    </source>
</evidence>
<dbReference type="GO" id="GO:0005737">
    <property type="term" value="C:cytoplasm"/>
    <property type="evidence" value="ECO:0007669"/>
    <property type="project" value="TreeGrafter"/>
</dbReference>
<sequence>MNKRLSLSITPTCSTSSGLANRRRNNKNLSLCLSPESTSQLLNVPQFQQPKQQKDNVNAYPLGPAKIMPLLYLGSEKNALDMDHLRQLNVQAILNVAAEVSNPYEYMFQSMDDLLSSSIVPSPSLSKASSVSSTASSIQTFVDPPLPPSQQPNVAYQKLPWQHNQDNLAVELSKAIDIIDRARNAGQTILVHCQCGVARSATVIIAYIMKTYNMPMQDAYNHVKHLAPPISPNLGLLFQLREFEQKIRPAVVTAPEQEVLPTPTVASTPQVPPQPATVAIGRNHSYSSRPKSWISPTHSATTACPSELTSKPKKTTFLIRASSLCLTSAWKRKLKSKPTLKTDAQQEQQQEQQQGEDDGWWKARKVSVDTIASVCC</sequence>
<keyword evidence="9" id="KW-1185">Reference proteome</keyword>
<evidence type="ECO:0000256" key="5">
    <source>
        <dbReference type="SAM" id="MobiDB-lite"/>
    </source>
</evidence>
<name>A0AAN7DN81_9FUNG</name>
<evidence type="ECO:0000256" key="1">
    <source>
        <dbReference type="ARBA" id="ARBA00008601"/>
    </source>
</evidence>
<dbReference type="PROSITE" id="PS50056">
    <property type="entry name" value="TYR_PHOSPHATASE_2"/>
    <property type="match status" value="1"/>
</dbReference>
<evidence type="ECO:0000259" key="6">
    <source>
        <dbReference type="PROSITE" id="PS50054"/>
    </source>
</evidence>
<dbReference type="Gene3D" id="3.90.190.10">
    <property type="entry name" value="Protein tyrosine phosphatase superfamily"/>
    <property type="match status" value="1"/>
</dbReference>
<dbReference type="SMART" id="SM00195">
    <property type="entry name" value="DSPc"/>
    <property type="match status" value="1"/>
</dbReference>
<dbReference type="AlphaFoldDB" id="A0AAN7DN81"/>
<dbReference type="GO" id="GO:0033550">
    <property type="term" value="F:MAP kinase tyrosine phosphatase activity"/>
    <property type="evidence" value="ECO:0007669"/>
    <property type="project" value="TreeGrafter"/>
</dbReference>
<dbReference type="GO" id="GO:0043409">
    <property type="term" value="P:negative regulation of MAPK cascade"/>
    <property type="evidence" value="ECO:0007669"/>
    <property type="project" value="TreeGrafter"/>
</dbReference>
<accession>A0AAN7DN81</accession>
<dbReference type="Proteomes" id="UP001304243">
    <property type="component" value="Unassembled WGS sequence"/>
</dbReference>
<evidence type="ECO:0000313" key="9">
    <source>
        <dbReference type="Proteomes" id="UP001304243"/>
    </source>
</evidence>
<organism evidence="8 9">
    <name type="scientific">Mucor velutinosus</name>
    <dbReference type="NCBI Taxonomy" id="708070"/>
    <lineage>
        <taxon>Eukaryota</taxon>
        <taxon>Fungi</taxon>
        <taxon>Fungi incertae sedis</taxon>
        <taxon>Mucoromycota</taxon>
        <taxon>Mucoromycotina</taxon>
        <taxon>Mucoromycetes</taxon>
        <taxon>Mucorales</taxon>
        <taxon>Mucorineae</taxon>
        <taxon>Mucoraceae</taxon>
        <taxon>Mucor</taxon>
    </lineage>
</organism>
<dbReference type="GeneID" id="89953441"/>
<evidence type="ECO:0000256" key="4">
    <source>
        <dbReference type="ARBA" id="ARBA00022912"/>
    </source>
</evidence>
<dbReference type="EMBL" id="JASEJX010000012">
    <property type="protein sequence ID" value="KAK4519519.1"/>
    <property type="molecule type" value="Genomic_DNA"/>
</dbReference>
<dbReference type="PROSITE" id="PS00383">
    <property type="entry name" value="TYR_PHOSPHATASE_1"/>
    <property type="match status" value="1"/>
</dbReference>
<dbReference type="PANTHER" id="PTHR10159">
    <property type="entry name" value="DUAL SPECIFICITY PROTEIN PHOSPHATASE"/>
    <property type="match status" value="1"/>
</dbReference>
<dbReference type="InterPro" id="IPR020422">
    <property type="entry name" value="TYR_PHOSPHATASE_DUAL_dom"/>
</dbReference>
<gene>
    <name evidence="8" type="ORF">ATC70_009755</name>
</gene>
<evidence type="ECO:0000256" key="2">
    <source>
        <dbReference type="ARBA" id="ARBA00013064"/>
    </source>
</evidence>
<keyword evidence="4" id="KW-0904">Protein phosphatase</keyword>
<feature type="region of interest" description="Disordered" evidence="5">
    <location>
        <begin position="287"/>
        <end position="308"/>
    </location>
</feature>
<proteinExistence type="inferred from homology"/>
<feature type="region of interest" description="Disordered" evidence="5">
    <location>
        <begin position="336"/>
        <end position="360"/>
    </location>
</feature>
<comment type="similarity">
    <text evidence="1">Belongs to the protein-tyrosine phosphatase family. Non-receptor class dual specificity subfamily.</text>
</comment>